<dbReference type="InterPro" id="IPR011990">
    <property type="entry name" value="TPR-like_helical_dom_sf"/>
</dbReference>
<dbReference type="InterPro" id="IPR050498">
    <property type="entry name" value="Ycf3"/>
</dbReference>
<evidence type="ECO:0008006" key="5">
    <source>
        <dbReference type="Google" id="ProtNLM"/>
    </source>
</evidence>
<dbReference type="PROSITE" id="PS50005">
    <property type="entry name" value="TPR"/>
    <property type="match status" value="1"/>
</dbReference>
<evidence type="ECO:0000313" key="4">
    <source>
        <dbReference type="EMBL" id="KKN84240.1"/>
    </source>
</evidence>
<keyword evidence="2" id="KW-0802">TPR repeat</keyword>
<dbReference type="Gene3D" id="1.25.40.10">
    <property type="entry name" value="Tetratricopeptide repeat domain"/>
    <property type="match status" value="1"/>
</dbReference>
<sequence length="954" mass="113271">MEKWLITQRKQLINEYKENTEEQLMEKVKDFSLQAVFLLKRQIDPGFRIFIYEKIKEGLVTDKKLFTLFRKKILAFCRDIQFFVDLEIDDRNRNSWRKRTEVIVNLHKNNINLSPLKISSILKHHPNTVSYLLDVIDSLQRKGENERALATGSVLSEIFTGINMSNDCFTPIGPFESGVSYEKYRLLMNRFMIEEVRFEILDHFHAHRNNIFLTDHINLTIDLSGNLLESELKKFYELIIDATDVSNYKTEESQKNSQPIGMIYSDILVILSLIYWNNIKFKDKLNLINRFYGLSYLFSYINNNLKNLEIKDFHTLVNILYKYRFLSECKLLLSEYIKKESENILENALKMLQLAYIYILIDMNNFDEVESHFIKNFPKICENFPPDLKYYDKFISFPILHKWCMILYKTNKFEQLDRILNFLIDETERHENIEEKREIFFVISQIERMRENYKIERDYLNDALTDISNSAKKYDELNNRVKDYENVNFNYEEIAYYDKKKDIYNTIELALESQLMGDFKHSKEILNHHSDQIKILNNKEKYDIKYFEVLIFYYISAKQYNTALEILNLCLELNPNDEYLREYYYLINLKLKNTEIIKELSNTEVLKNLPFYREFLRNALHILGVDKFRELFFQILAYDEDGDAKANNALDIANLLPDLGFFSLSLEFYKYGLNFVKKEHIKASLLNGIGSVYSNLNDAEKSITYFKKAIEINPNNKLYYENLSMGYHLIPDYSKAKKAIKKAIEIAINQDSSQEELKTLRNKLVFIEVMLIEFPSVNKIKFEDTKQLFNHAFKLDRDYYKKNSSITEVANSIFNAYANALDSLLHNTLSKSFLVKIHEVYENDFDDCSSSIKKSMDIAIKYLFQGNHLTLPQWNKLLKNLKLDRTPLNLIEFKACMPNLKKQEYEILVKTIIILNNYRIPSVHGQITTLEEYREEKYKIIGNLNVIIDFLNDL</sequence>
<dbReference type="InterPro" id="IPR019734">
    <property type="entry name" value="TPR_rpt"/>
</dbReference>
<dbReference type="SUPFAM" id="SSF48452">
    <property type="entry name" value="TPR-like"/>
    <property type="match status" value="1"/>
</dbReference>
<dbReference type="AlphaFoldDB" id="A0A0F9TT67"/>
<accession>A0A0F9TT67</accession>
<gene>
    <name evidence="4" type="ORF">LCGC14_0290540</name>
</gene>
<keyword evidence="1" id="KW-0677">Repeat</keyword>
<comment type="caution">
    <text evidence="4">The sequence shown here is derived from an EMBL/GenBank/DDBJ whole genome shotgun (WGS) entry which is preliminary data.</text>
</comment>
<dbReference type="PROSITE" id="PS50293">
    <property type="entry name" value="TPR_REGION"/>
    <property type="match status" value="1"/>
</dbReference>
<reference evidence="4" key="1">
    <citation type="journal article" date="2015" name="Nature">
        <title>Complex archaea that bridge the gap between prokaryotes and eukaryotes.</title>
        <authorList>
            <person name="Spang A."/>
            <person name="Saw J.H."/>
            <person name="Jorgensen S.L."/>
            <person name="Zaremba-Niedzwiedzka K."/>
            <person name="Martijn J."/>
            <person name="Lind A.E."/>
            <person name="van Eijk R."/>
            <person name="Schleper C."/>
            <person name="Guy L."/>
            <person name="Ettema T.J."/>
        </authorList>
    </citation>
    <scope>NUCLEOTIDE SEQUENCE</scope>
</reference>
<dbReference type="PANTHER" id="PTHR44858">
    <property type="entry name" value="TETRATRICOPEPTIDE REPEAT PROTEIN 6"/>
    <property type="match status" value="1"/>
</dbReference>
<dbReference type="EMBL" id="LAZR01000173">
    <property type="protein sequence ID" value="KKN84240.1"/>
    <property type="molecule type" value="Genomic_DNA"/>
</dbReference>
<evidence type="ECO:0000256" key="3">
    <source>
        <dbReference type="SAM" id="Coils"/>
    </source>
</evidence>
<feature type="coiled-coil region" evidence="3">
    <location>
        <begin position="460"/>
        <end position="494"/>
    </location>
</feature>
<organism evidence="4">
    <name type="scientific">marine sediment metagenome</name>
    <dbReference type="NCBI Taxonomy" id="412755"/>
    <lineage>
        <taxon>unclassified sequences</taxon>
        <taxon>metagenomes</taxon>
        <taxon>ecological metagenomes</taxon>
    </lineage>
</organism>
<evidence type="ECO:0000256" key="2">
    <source>
        <dbReference type="ARBA" id="ARBA00022803"/>
    </source>
</evidence>
<dbReference type="PANTHER" id="PTHR44858:SF1">
    <property type="entry name" value="UDP-N-ACETYLGLUCOSAMINE--PEPTIDE N-ACETYLGLUCOSAMINYLTRANSFERASE SPINDLY-RELATED"/>
    <property type="match status" value="1"/>
</dbReference>
<dbReference type="SMART" id="SM00028">
    <property type="entry name" value="TPR"/>
    <property type="match status" value="2"/>
</dbReference>
<evidence type="ECO:0000256" key="1">
    <source>
        <dbReference type="ARBA" id="ARBA00022737"/>
    </source>
</evidence>
<protein>
    <recommendedName>
        <fullName evidence="5">Tetratricopeptide repeat protein</fullName>
    </recommendedName>
</protein>
<dbReference type="Pfam" id="PF13181">
    <property type="entry name" value="TPR_8"/>
    <property type="match status" value="1"/>
</dbReference>
<proteinExistence type="predicted"/>
<name>A0A0F9TT67_9ZZZZ</name>
<keyword evidence="3" id="KW-0175">Coiled coil</keyword>